<gene>
    <name evidence="1" type="ORF">AS026_15175</name>
</gene>
<dbReference type="Gene3D" id="2.60.120.200">
    <property type="match status" value="1"/>
</dbReference>
<dbReference type="InterPro" id="IPR015987">
    <property type="entry name" value="UCP022704"/>
</dbReference>
<accession>A0A109JD93</accession>
<dbReference type="AlphaFoldDB" id="A0A109JD93"/>
<organism evidence="1 2">
    <name type="scientific">Rhizobium altiplani</name>
    <dbReference type="NCBI Taxonomy" id="1864509"/>
    <lineage>
        <taxon>Bacteria</taxon>
        <taxon>Pseudomonadati</taxon>
        <taxon>Pseudomonadota</taxon>
        <taxon>Alphaproteobacteria</taxon>
        <taxon>Hyphomicrobiales</taxon>
        <taxon>Rhizobiaceae</taxon>
        <taxon>Rhizobium/Agrobacterium group</taxon>
        <taxon>Rhizobium</taxon>
    </lineage>
</organism>
<dbReference type="InterPro" id="IPR013320">
    <property type="entry name" value="ConA-like_dom_sf"/>
</dbReference>
<evidence type="ECO:0000313" key="1">
    <source>
        <dbReference type="EMBL" id="KWV46736.1"/>
    </source>
</evidence>
<evidence type="ECO:0000313" key="2">
    <source>
        <dbReference type="Proteomes" id="UP000068164"/>
    </source>
</evidence>
<evidence type="ECO:0008006" key="3">
    <source>
        <dbReference type="Google" id="ProtNLM"/>
    </source>
</evidence>
<dbReference type="OrthoDB" id="9814707at2"/>
<comment type="caution">
    <text evidence="1">The sequence shown here is derived from an EMBL/GenBank/DDBJ whole genome shotgun (WGS) entry which is preliminary data.</text>
</comment>
<sequence length="193" mass="22350">MTMDTSSMTWLNPPPRFEMRGGDLHVWSGPKTDFWQGTYYGFHRDDGHFLHRSRQGDFTAEVSFSGRYQELYDQAGLMVRADATHWMKCGIEYTDGAMHFSVVVTNGNSDWSAFRLDHTFERMGVRVTRNGDALFIQYRTDRMEDWRMARLAWIDPAYAEVAVGPVFCSPQRAGFEAVFHDFSLTDPLSREIH</sequence>
<dbReference type="PIRSF" id="PIRSF022704">
    <property type="entry name" value="UCP022704"/>
    <property type="match status" value="1"/>
</dbReference>
<dbReference type="Pfam" id="PF07081">
    <property type="entry name" value="DUF1349"/>
    <property type="match status" value="1"/>
</dbReference>
<name>A0A109JD93_9HYPH</name>
<dbReference type="InterPro" id="IPR009784">
    <property type="entry name" value="DUF1349"/>
</dbReference>
<dbReference type="EMBL" id="LNCD01000106">
    <property type="protein sequence ID" value="KWV46736.1"/>
    <property type="molecule type" value="Genomic_DNA"/>
</dbReference>
<protein>
    <recommendedName>
        <fullName evidence="3">Regulation of enolase 1</fullName>
    </recommendedName>
</protein>
<reference evidence="1 2" key="1">
    <citation type="submission" date="2015-11" db="EMBL/GenBank/DDBJ databases">
        <title>Draft Genome Sequence of the Strain BR 10423 (Rhizobium sp.) isolated from nodules of Mimosa pudica.</title>
        <authorList>
            <person name="Barauna A.C."/>
            <person name="Zilli J.E."/>
            <person name="Simoes-Araujo J.L."/>
            <person name="Reis V.M."/>
            <person name="James E.K."/>
            <person name="Reis F.B.Jr."/>
            <person name="Rouws L.F."/>
            <person name="Passos S.R."/>
            <person name="Gois S.R."/>
        </authorList>
    </citation>
    <scope>NUCLEOTIDE SEQUENCE [LARGE SCALE GENOMIC DNA]</scope>
    <source>
        <strain evidence="1 2">BR10423</strain>
    </source>
</reference>
<dbReference type="PANTHER" id="PTHR35332">
    <property type="entry name" value="REGULATION OF ENOLASE PROTEIN 1"/>
    <property type="match status" value="1"/>
</dbReference>
<dbReference type="RefSeq" id="WP_025661722.1">
    <property type="nucleotide sequence ID" value="NZ_LNCD01000106.1"/>
</dbReference>
<dbReference type="SUPFAM" id="SSF49899">
    <property type="entry name" value="Concanavalin A-like lectins/glucanases"/>
    <property type="match status" value="1"/>
</dbReference>
<dbReference type="PANTHER" id="PTHR35332:SF2">
    <property type="entry name" value="REGULATION OF ENOLASE PROTEIN 1"/>
    <property type="match status" value="1"/>
</dbReference>
<proteinExistence type="predicted"/>
<dbReference type="Proteomes" id="UP000068164">
    <property type="component" value="Unassembled WGS sequence"/>
</dbReference>
<keyword evidence="2" id="KW-1185">Reference proteome</keyword>